<keyword evidence="8" id="KW-0256">Endoplasmic reticulum</keyword>
<evidence type="ECO:0000259" key="17">
    <source>
        <dbReference type="PROSITE" id="PS51352"/>
    </source>
</evidence>
<dbReference type="Gene3D" id="3.40.30.10">
    <property type="entry name" value="Glutaredoxin"/>
    <property type="match status" value="4"/>
</dbReference>
<evidence type="ECO:0000256" key="8">
    <source>
        <dbReference type="ARBA" id="ARBA00022824"/>
    </source>
</evidence>
<dbReference type="InterPro" id="IPR005792">
    <property type="entry name" value="Prot_disulphide_isomerase"/>
</dbReference>
<feature type="chain" id="PRO_5034543032" description="Protein disulfide-isomerase" evidence="15">
    <location>
        <begin position="21"/>
        <end position="507"/>
    </location>
</feature>
<organism evidence="18 19">
    <name type="scientific">Rhizoctonia solani</name>
    <dbReference type="NCBI Taxonomy" id="456999"/>
    <lineage>
        <taxon>Eukaryota</taxon>
        <taxon>Fungi</taxon>
        <taxon>Dikarya</taxon>
        <taxon>Basidiomycota</taxon>
        <taxon>Agaricomycotina</taxon>
        <taxon>Agaricomycetes</taxon>
        <taxon>Cantharellales</taxon>
        <taxon>Ceratobasidiaceae</taxon>
        <taxon>Rhizoctonia</taxon>
    </lineage>
</organism>
<feature type="disulfide bond" description="Redox-active" evidence="13">
    <location>
        <begin position="389"/>
        <end position="392"/>
    </location>
</feature>
<evidence type="ECO:0000256" key="4">
    <source>
        <dbReference type="ARBA" id="ARBA00006347"/>
    </source>
</evidence>
<dbReference type="OrthoDB" id="3143883at2759"/>
<evidence type="ECO:0000256" key="16">
    <source>
        <dbReference type="SAM" id="MobiDB-lite"/>
    </source>
</evidence>
<comment type="similarity">
    <text evidence="4 14">Belongs to the protein disulfide isomerase family.</text>
</comment>
<feature type="domain" description="Thioredoxin" evidence="17">
    <location>
        <begin position="339"/>
        <end position="470"/>
    </location>
</feature>
<evidence type="ECO:0000256" key="13">
    <source>
        <dbReference type="PIRSR" id="PIRSR605792-51"/>
    </source>
</evidence>
<evidence type="ECO:0000256" key="1">
    <source>
        <dbReference type="ARBA" id="ARBA00001182"/>
    </source>
</evidence>
<comment type="subcellular location">
    <subcellularLocation>
        <location evidence="3">Endoplasmic reticulum lumen</location>
    </subcellularLocation>
</comment>
<comment type="caution">
    <text evidence="18">The sequence shown here is derived from an EMBL/GenBank/DDBJ whole genome shotgun (WGS) entry which is preliminary data.</text>
</comment>
<dbReference type="Pfam" id="PF13848">
    <property type="entry name" value="Thioredoxin_6"/>
    <property type="match status" value="1"/>
</dbReference>
<dbReference type="GO" id="GO:0005788">
    <property type="term" value="C:endoplasmic reticulum lumen"/>
    <property type="evidence" value="ECO:0007669"/>
    <property type="project" value="UniProtKB-SubCell"/>
</dbReference>
<name>A0A8H3CXR5_9AGAM</name>
<dbReference type="CDD" id="cd02982">
    <property type="entry name" value="PDI_b'_family"/>
    <property type="match status" value="1"/>
</dbReference>
<feature type="region of interest" description="Disordered" evidence="16">
    <location>
        <begin position="469"/>
        <end position="507"/>
    </location>
</feature>
<dbReference type="AlphaFoldDB" id="A0A8H3CXR5"/>
<accession>A0A8H3CXR5</accession>
<feature type="signal peptide" evidence="15">
    <location>
        <begin position="1"/>
        <end position="20"/>
    </location>
</feature>
<evidence type="ECO:0000256" key="5">
    <source>
        <dbReference type="ARBA" id="ARBA00012723"/>
    </source>
</evidence>
<dbReference type="Pfam" id="PF00085">
    <property type="entry name" value="Thioredoxin"/>
    <property type="match status" value="2"/>
</dbReference>
<keyword evidence="11 13" id="KW-0676">Redox-active center</keyword>
<comment type="function">
    <text evidence="2">Participates in the folding of proteins containing disulfide bonds, may be involved in glycosylation, prolyl hydroxylation and triglyceride transfer.</text>
</comment>
<evidence type="ECO:0000256" key="15">
    <source>
        <dbReference type="RuleBase" id="RU361130"/>
    </source>
</evidence>
<evidence type="ECO:0000313" key="19">
    <source>
        <dbReference type="Proteomes" id="UP000663850"/>
    </source>
</evidence>
<dbReference type="PANTHER" id="PTHR18929:SF132">
    <property type="entry name" value="PROTEIN DISULFIDE-ISOMERASE A3"/>
    <property type="match status" value="1"/>
</dbReference>
<keyword evidence="7" id="KW-0677">Repeat</keyword>
<dbReference type="FunFam" id="3.40.30.10:FF:000017">
    <property type="entry name" value="Protein disulfide-isomerase A4"/>
    <property type="match status" value="1"/>
</dbReference>
<dbReference type="PANTHER" id="PTHR18929">
    <property type="entry name" value="PROTEIN DISULFIDE ISOMERASE"/>
    <property type="match status" value="1"/>
</dbReference>
<dbReference type="GO" id="GO:0003756">
    <property type="term" value="F:protein disulfide isomerase activity"/>
    <property type="evidence" value="ECO:0007669"/>
    <property type="project" value="UniProtKB-EC"/>
</dbReference>
<dbReference type="FunFam" id="3.40.30.10:FF:000185">
    <property type="entry name" value="Protein disulfide-isomerase"/>
    <property type="match status" value="1"/>
</dbReference>
<evidence type="ECO:0000256" key="3">
    <source>
        <dbReference type="ARBA" id="ARBA00004319"/>
    </source>
</evidence>
<feature type="domain" description="Thioredoxin" evidence="17">
    <location>
        <begin position="11"/>
        <end position="126"/>
    </location>
</feature>
<evidence type="ECO:0000256" key="7">
    <source>
        <dbReference type="ARBA" id="ARBA00022737"/>
    </source>
</evidence>
<dbReference type="GO" id="GO:0034976">
    <property type="term" value="P:response to endoplasmic reticulum stress"/>
    <property type="evidence" value="ECO:0007669"/>
    <property type="project" value="TreeGrafter"/>
</dbReference>
<dbReference type="InterPro" id="IPR013766">
    <property type="entry name" value="Thioredoxin_domain"/>
</dbReference>
<dbReference type="EMBL" id="CAJMWZ010005124">
    <property type="protein sequence ID" value="CAE6500976.1"/>
    <property type="molecule type" value="Genomic_DNA"/>
</dbReference>
<gene>
    <name evidence="18" type="ORF">RDB_LOCUS95154</name>
</gene>
<dbReference type="GO" id="GO:0006457">
    <property type="term" value="P:protein folding"/>
    <property type="evidence" value="ECO:0007669"/>
    <property type="project" value="TreeGrafter"/>
</dbReference>
<dbReference type="InterPro" id="IPR017937">
    <property type="entry name" value="Thioredoxin_CS"/>
</dbReference>
<evidence type="ECO:0000256" key="9">
    <source>
        <dbReference type="ARBA" id="ARBA00023157"/>
    </source>
</evidence>
<proteinExistence type="inferred from homology"/>
<dbReference type="NCBIfam" id="TIGR01130">
    <property type="entry name" value="ER_PDI_fam"/>
    <property type="match status" value="1"/>
</dbReference>
<protein>
    <recommendedName>
        <fullName evidence="12 15">Protein disulfide-isomerase</fullName>
        <ecNumber evidence="5 15">5.3.4.1</ecNumber>
    </recommendedName>
</protein>
<evidence type="ECO:0000256" key="12">
    <source>
        <dbReference type="ARBA" id="ARBA00039846"/>
    </source>
</evidence>
<evidence type="ECO:0000256" key="2">
    <source>
        <dbReference type="ARBA" id="ARBA00002692"/>
    </source>
</evidence>
<keyword evidence="10 15" id="KW-0413">Isomerase</keyword>
<feature type="disulfide bond" description="Redox-active" evidence="13">
    <location>
        <begin position="50"/>
        <end position="53"/>
    </location>
</feature>
<dbReference type="SUPFAM" id="SSF52833">
    <property type="entry name" value="Thioredoxin-like"/>
    <property type="match status" value="4"/>
</dbReference>
<dbReference type="CDD" id="cd02995">
    <property type="entry name" value="PDI_a_PDI_a'_C"/>
    <property type="match status" value="1"/>
</dbReference>
<dbReference type="NCBIfam" id="TIGR01126">
    <property type="entry name" value="pdi_dom"/>
    <property type="match status" value="2"/>
</dbReference>
<dbReference type="InterPro" id="IPR005788">
    <property type="entry name" value="PDI_thioredoxin-like_dom"/>
</dbReference>
<dbReference type="PRINTS" id="PR00421">
    <property type="entry name" value="THIOREDOXIN"/>
</dbReference>
<sequence length="507" mass="54990">MRLSTIFGSVLVLGATFVTASDVLDLNNDTFKTTVDGEELILVEFFAPWCGHCKALAPQYEEAATTLKTAGIKLAKVDCTENADLCQANGVGGYPTLKVFRHGKDKEYSGPRKADGIISYMKKQSLPALTTVTGDSHSKFTKDDKVVVVAYVDSDSDDLAKAIKAAADDHRDDYLFGLTTDAEAIKEAGVTPPALVVYKTFDEGRVDLPAASIKSATSESLVSFIKENAVPLLDEISGENYANYAQSGLPLAYLFLDPTQSDRESKIAEFASVAKKFKGKVNFVWIDAIKYAEHGKALNLLETKWPAFVIDDMTNSLKFPHDQSGELTPASVTTLVDSFLSGSLKPMLKSDPVPETNDGPVLTLVGSQFDEVVFDDSKDILAEFYAPWCGHCKKLAPTWEQLGEQYASQKDKLTILKMDTTTNDLPASAGFKIAGFPTIKFKPAGSKTFVDYEGDRSLESLTEFIHTNAKNNLTQPKPSASESATETATATSEATPSPATHEPHEEL</sequence>
<evidence type="ECO:0000256" key="14">
    <source>
        <dbReference type="RuleBase" id="RU004208"/>
    </source>
</evidence>
<keyword evidence="6 15" id="KW-0732">Signal</keyword>
<dbReference type="CDD" id="cd02961">
    <property type="entry name" value="PDI_a_family"/>
    <property type="match status" value="1"/>
</dbReference>
<dbReference type="PROSITE" id="PS00194">
    <property type="entry name" value="THIOREDOXIN_1"/>
    <property type="match status" value="2"/>
</dbReference>
<evidence type="ECO:0000256" key="11">
    <source>
        <dbReference type="ARBA" id="ARBA00023284"/>
    </source>
</evidence>
<keyword evidence="9 13" id="KW-1015">Disulfide bond</keyword>
<dbReference type="CDD" id="cd02981">
    <property type="entry name" value="PDI_b_family"/>
    <property type="match status" value="1"/>
</dbReference>
<comment type="catalytic activity">
    <reaction evidence="1 15">
        <text>Catalyzes the rearrangement of -S-S- bonds in proteins.</text>
        <dbReference type="EC" id="5.3.4.1"/>
    </reaction>
</comment>
<evidence type="ECO:0000256" key="10">
    <source>
        <dbReference type="ARBA" id="ARBA00023235"/>
    </source>
</evidence>
<evidence type="ECO:0000256" key="6">
    <source>
        <dbReference type="ARBA" id="ARBA00022729"/>
    </source>
</evidence>
<dbReference type="PROSITE" id="PS51352">
    <property type="entry name" value="THIOREDOXIN_2"/>
    <property type="match status" value="2"/>
</dbReference>
<feature type="compositionally biased region" description="Low complexity" evidence="16">
    <location>
        <begin position="478"/>
        <end position="500"/>
    </location>
</feature>
<dbReference type="Proteomes" id="UP000663850">
    <property type="component" value="Unassembled WGS sequence"/>
</dbReference>
<dbReference type="InterPro" id="IPR036249">
    <property type="entry name" value="Thioredoxin-like_sf"/>
</dbReference>
<dbReference type="EC" id="5.3.4.1" evidence="5 15"/>
<reference evidence="18" key="1">
    <citation type="submission" date="2021-01" db="EMBL/GenBank/DDBJ databases">
        <authorList>
            <person name="Kaushik A."/>
        </authorList>
    </citation>
    <scope>NUCLEOTIDE SEQUENCE</scope>
    <source>
        <strain evidence="18">Type strain: AG8-Rh-89/</strain>
    </source>
</reference>
<evidence type="ECO:0000313" key="18">
    <source>
        <dbReference type="EMBL" id="CAE6500976.1"/>
    </source>
</evidence>